<evidence type="ECO:0000313" key="1">
    <source>
        <dbReference type="EMBL" id="PCH39815.1"/>
    </source>
</evidence>
<dbReference type="AlphaFoldDB" id="A0A2H3JE37"/>
<keyword evidence="2" id="KW-1185">Reference proteome</keyword>
<protein>
    <submittedName>
        <fullName evidence="1">Uncharacterized protein</fullName>
    </submittedName>
</protein>
<dbReference type="EMBL" id="KB468053">
    <property type="protein sequence ID" value="PCH39815.1"/>
    <property type="molecule type" value="Genomic_DNA"/>
</dbReference>
<dbReference type="Proteomes" id="UP000218811">
    <property type="component" value="Unassembled WGS sequence"/>
</dbReference>
<reference evidence="1 2" key="1">
    <citation type="journal article" date="2012" name="Science">
        <title>The Paleozoic origin of enzymatic lignin decomposition reconstructed from 31 fungal genomes.</title>
        <authorList>
            <person name="Floudas D."/>
            <person name="Binder M."/>
            <person name="Riley R."/>
            <person name="Barry K."/>
            <person name="Blanchette R.A."/>
            <person name="Henrissat B."/>
            <person name="Martinez A.T."/>
            <person name="Otillar R."/>
            <person name="Spatafora J.W."/>
            <person name="Yadav J.S."/>
            <person name="Aerts A."/>
            <person name="Benoit I."/>
            <person name="Boyd A."/>
            <person name="Carlson A."/>
            <person name="Copeland A."/>
            <person name="Coutinho P.M."/>
            <person name="de Vries R.P."/>
            <person name="Ferreira P."/>
            <person name="Findley K."/>
            <person name="Foster B."/>
            <person name="Gaskell J."/>
            <person name="Glotzer D."/>
            <person name="Gorecki P."/>
            <person name="Heitman J."/>
            <person name="Hesse C."/>
            <person name="Hori C."/>
            <person name="Igarashi K."/>
            <person name="Jurgens J.A."/>
            <person name="Kallen N."/>
            <person name="Kersten P."/>
            <person name="Kohler A."/>
            <person name="Kuees U."/>
            <person name="Kumar T.K.A."/>
            <person name="Kuo A."/>
            <person name="LaButti K."/>
            <person name="Larrondo L.F."/>
            <person name="Lindquist E."/>
            <person name="Ling A."/>
            <person name="Lombard V."/>
            <person name="Lucas S."/>
            <person name="Lundell T."/>
            <person name="Martin R."/>
            <person name="McLaughlin D.J."/>
            <person name="Morgenstern I."/>
            <person name="Morin E."/>
            <person name="Murat C."/>
            <person name="Nagy L.G."/>
            <person name="Nolan M."/>
            <person name="Ohm R.A."/>
            <person name="Patyshakuliyeva A."/>
            <person name="Rokas A."/>
            <person name="Ruiz-Duenas F.J."/>
            <person name="Sabat G."/>
            <person name="Salamov A."/>
            <person name="Samejima M."/>
            <person name="Schmutz J."/>
            <person name="Slot J.C."/>
            <person name="St John F."/>
            <person name="Stenlid J."/>
            <person name="Sun H."/>
            <person name="Sun S."/>
            <person name="Syed K."/>
            <person name="Tsang A."/>
            <person name="Wiebenga A."/>
            <person name="Young D."/>
            <person name="Pisabarro A."/>
            <person name="Eastwood D.C."/>
            <person name="Martin F."/>
            <person name="Cullen D."/>
            <person name="Grigoriev I.V."/>
            <person name="Hibbett D.S."/>
        </authorList>
    </citation>
    <scope>NUCLEOTIDE SEQUENCE [LARGE SCALE GENOMIC DNA]</scope>
    <source>
        <strain evidence="1 2">MD-104</strain>
    </source>
</reference>
<evidence type="ECO:0000313" key="2">
    <source>
        <dbReference type="Proteomes" id="UP000218811"/>
    </source>
</evidence>
<organism evidence="1 2">
    <name type="scientific">Wolfiporia cocos (strain MD-104)</name>
    <name type="common">Brown rot fungus</name>
    <dbReference type="NCBI Taxonomy" id="742152"/>
    <lineage>
        <taxon>Eukaryota</taxon>
        <taxon>Fungi</taxon>
        <taxon>Dikarya</taxon>
        <taxon>Basidiomycota</taxon>
        <taxon>Agaricomycotina</taxon>
        <taxon>Agaricomycetes</taxon>
        <taxon>Polyporales</taxon>
        <taxon>Phaeolaceae</taxon>
        <taxon>Wolfiporia</taxon>
    </lineage>
</organism>
<name>A0A2H3JE37_WOLCO</name>
<proteinExistence type="predicted"/>
<gene>
    <name evidence="1" type="ORF">WOLCODRAFT_136505</name>
</gene>
<sequence length="132" mass="14541">MIFPFPGMKQWTSIGATVFVTECNESSSSHDYVLTGTALEQVQEHIAQDNLGAVANCGDLTTTQTVAAPAFSPGQAETQPIAPPVRIWKDIRKWPLHPNSPSAFEREQELVDSLIKLHVARNTQVSYVRPQP</sequence>
<accession>A0A2H3JE37</accession>